<dbReference type="PATRIC" id="fig|665952.3.peg.2036"/>
<dbReference type="HOGENOM" id="CLU_3164846_0_0_9"/>
<comment type="caution">
    <text evidence="1">The sequence shown here is derived from an EMBL/GenBank/DDBJ whole genome shotgun (WGS) entry which is preliminary data.</text>
</comment>
<proteinExistence type="predicted"/>
<keyword evidence="2" id="KW-1185">Reference proteome</keyword>
<dbReference type="InterPro" id="IPR049839">
    <property type="entry name" value="Lmo0850-like"/>
</dbReference>
<protein>
    <submittedName>
        <fullName evidence="1">Uncharacterized protein</fullName>
    </submittedName>
</protein>
<dbReference type="EMBL" id="ACWF01000105">
    <property type="protein sequence ID" value="EHL77824.1"/>
    <property type="molecule type" value="Genomic_DNA"/>
</dbReference>
<dbReference type="Proteomes" id="UP000011747">
    <property type="component" value="Unassembled WGS sequence"/>
</dbReference>
<accession>G9QLU1</accession>
<organism evidence="1 2">
    <name type="scientific">Bacillus smithii 7_3_47FAA</name>
    <dbReference type="NCBI Taxonomy" id="665952"/>
    <lineage>
        <taxon>Bacteria</taxon>
        <taxon>Bacillati</taxon>
        <taxon>Bacillota</taxon>
        <taxon>Bacilli</taxon>
        <taxon>Bacillales</taxon>
        <taxon>Bacillaceae</taxon>
        <taxon>Bacillus</taxon>
    </lineage>
</organism>
<sequence length="47" mass="5345">MVKDSERIARVINQLSSLGVKVTKTKSRLDLFRALQGYKDIRGIVKL</sequence>
<dbReference type="RefSeq" id="WP_004439410.1">
    <property type="nucleotide sequence ID" value="NZ_JH414756.1"/>
</dbReference>
<reference evidence="1 2" key="1">
    <citation type="submission" date="2011-09" db="EMBL/GenBank/DDBJ databases">
        <title>The Genome Sequence of Bacillus smithii 7_3_47FAA.</title>
        <authorList>
            <consortium name="The Broad Institute Genome Sequencing Platform"/>
            <person name="Earl A."/>
            <person name="Ward D."/>
            <person name="Feldgarden M."/>
            <person name="Gevers D."/>
            <person name="Daigneault M."/>
            <person name="Strauss J."/>
            <person name="Allen-Vercoe E."/>
            <person name="Young S.K."/>
            <person name="Zeng Q."/>
            <person name="Gargeya S."/>
            <person name="Fitzgerald M."/>
            <person name="Haas B."/>
            <person name="Abouelleil A."/>
            <person name="Alvarado L."/>
            <person name="Arachchi H.M."/>
            <person name="Berlin A."/>
            <person name="Brown A."/>
            <person name="Chapman S.B."/>
            <person name="Chen Z."/>
            <person name="Dunbar C."/>
            <person name="Freedman E."/>
            <person name="Gearin G."/>
            <person name="Goldberg J."/>
            <person name="Griggs A."/>
            <person name="Gujja S."/>
            <person name="Heiman D."/>
            <person name="Howarth C."/>
            <person name="Larson L."/>
            <person name="Lui A."/>
            <person name="MacDonald P.J.P."/>
            <person name="Montmayeur A."/>
            <person name="Murphy C."/>
            <person name="Neiman D."/>
            <person name="Pearson M."/>
            <person name="Priest M."/>
            <person name="Roberts A."/>
            <person name="Saif S."/>
            <person name="Shea T."/>
            <person name="Shenoy N."/>
            <person name="Sisk P."/>
            <person name="Stolte C."/>
            <person name="Sykes S."/>
            <person name="Wortman J."/>
            <person name="Nusbaum C."/>
            <person name="Birren B."/>
        </authorList>
    </citation>
    <scope>NUCLEOTIDE SEQUENCE [LARGE SCALE GENOMIC DNA]</scope>
    <source>
        <strain evidence="1 2">7_3_47FAA</strain>
    </source>
</reference>
<evidence type="ECO:0000313" key="1">
    <source>
        <dbReference type="EMBL" id="EHL77824.1"/>
    </source>
</evidence>
<name>G9QLU1_9BACI</name>
<evidence type="ECO:0000313" key="2">
    <source>
        <dbReference type="Proteomes" id="UP000011747"/>
    </source>
</evidence>
<gene>
    <name evidence="1" type="ORF">HMPREF1015_01999</name>
</gene>
<dbReference type="AlphaFoldDB" id="G9QLU1"/>
<dbReference type="NCBIfam" id="NF040845">
    <property type="entry name" value="lmo0850_fam"/>
    <property type="match status" value="1"/>
</dbReference>